<evidence type="ECO:0000259" key="6">
    <source>
        <dbReference type="Pfam" id="PF08281"/>
    </source>
</evidence>
<dbReference type="SUPFAM" id="SSF88946">
    <property type="entry name" value="Sigma2 domain of RNA polymerase sigma factors"/>
    <property type="match status" value="1"/>
</dbReference>
<dbReference type="CDD" id="cd06171">
    <property type="entry name" value="Sigma70_r4"/>
    <property type="match status" value="1"/>
</dbReference>
<dbReference type="InterPro" id="IPR007627">
    <property type="entry name" value="RNA_pol_sigma70_r2"/>
</dbReference>
<evidence type="ECO:0000313" key="7">
    <source>
        <dbReference type="EMBL" id="MBC8543565.1"/>
    </source>
</evidence>
<comment type="similarity">
    <text evidence="1">Belongs to the sigma-70 factor family. ECF subfamily.</text>
</comment>
<keyword evidence="2" id="KW-0805">Transcription regulation</keyword>
<dbReference type="Gene3D" id="1.10.1740.10">
    <property type="match status" value="1"/>
</dbReference>
<dbReference type="GO" id="GO:0003677">
    <property type="term" value="F:DNA binding"/>
    <property type="evidence" value="ECO:0007669"/>
    <property type="project" value="InterPro"/>
</dbReference>
<evidence type="ECO:0000259" key="5">
    <source>
        <dbReference type="Pfam" id="PF04542"/>
    </source>
</evidence>
<comment type="caution">
    <text evidence="7">The sequence shown here is derived from an EMBL/GenBank/DDBJ whole genome shotgun (WGS) entry which is preliminary data.</text>
</comment>
<dbReference type="GO" id="GO:0016987">
    <property type="term" value="F:sigma factor activity"/>
    <property type="evidence" value="ECO:0007669"/>
    <property type="project" value="UniProtKB-KW"/>
</dbReference>
<feature type="domain" description="RNA polymerase sigma factor 70 region 4 type 2" evidence="6">
    <location>
        <begin position="107"/>
        <end position="152"/>
    </location>
</feature>
<evidence type="ECO:0000256" key="1">
    <source>
        <dbReference type="ARBA" id="ARBA00010641"/>
    </source>
</evidence>
<dbReference type="PANTHER" id="PTHR43133:SF51">
    <property type="entry name" value="RNA POLYMERASE SIGMA FACTOR"/>
    <property type="match status" value="1"/>
</dbReference>
<gene>
    <name evidence="7" type="ORF">H8730_08410</name>
</gene>
<dbReference type="InterPro" id="IPR039425">
    <property type="entry name" value="RNA_pol_sigma-70-like"/>
</dbReference>
<dbReference type="GO" id="GO:0006352">
    <property type="term" value="P:DNA-templated transcription initiation"/>
    <property type="evidence" value="ECO:0007669"/>
    <property type="project" value="InterPro"/>
</dbReference>
<dbReference type="InterPro" id="IPR014284">
    <property type="entry name" value="RNA_pol_sigma-70_dom"/>
</dbReference>
<accession>A0A926DQW8</accession>
<evidence type="ECO:0000256" key="2">
    <source>
        <dbReference type="ARBA" id="ARBA00023015"/>
    </source>
</evidence>
<keyword evidence="3" id="KW-0731">Sigma factor</keyword>
<dbReference type="Pfam" id="PF04542">
    <property type="entry name" value="Sigma70_r2"/>
    <property type="match status" value="1"/>
</dbReference>
<dbReference type="Gene3D" id="1.10.10.10">
    <property type="entry name" value="Winged helix-like DNA-binding domain superfamily/Winged helix DNA-binding domain"/>
    <property type="match status" value="1"/>
</dbReference>
<protein>
    <submittedName>
        <fullName evidence="7">RNA polymerase sigma factor</fullName>
    </submittedName>
</protein>
<dbReference type="InterPro" id="IPR036388">
    <property type="entry name" value="WH-like_DNA-bd_sf"/>
</dbReference>
<reference evidence="7" key="1">
    <citation type="submission" date="2020-08" db="EMBL/GenBank/DDBJ databases">
        <title>Genome public.</title>
        <authorList>
            <person name="Liu C."/>
            <person name="Sun Q."/>
        </authorList>
    </citation>
    <scope>NUCLEOTIDE SEQUENCE</scope>
    <source>
        <strain evidence="7">NSJ-32</strain>
    </source>
</reference>
<keyword evidence="4" id="KW-0804">Transcription</keyword>
<feature type="domain" description="RNA polymerase sigma-70 region 2" evidence="5">
    <location>
        <begin position="15"/>
        <end position="77"/>
    </location>
</feature>
<dbReference type="RefSeq" id="WP_177718125.1">
    <property type="nucleotide sequence ID" value="NZ_JACRSQ010000010.1"/>
</dbReference>
<evidence type="ECO:0000256" key="3">
    <source>
        <dbReference type="ARBA" id="ARBA00023082"/>
    </source>
</evidence>
<dbReference type="InterPro" id="IPR013324">
    <property type="entry name" value="RNA_pol_sigma_r3/r4-like"/>
</dbReference>
<dbReference type="Proteomes" id="UP000657006">
    <property type="component" value="Unassembled WGS sequence"/>
</dbReference>
<sequence length="162" mass="19132">MNNPSFGADDPIETIIQRYADLVYKLAYAKTRHPHDAEDIFQEVFLRYIQKQPKFQSPDHEKAWFIRVTVNCSLSALNSSFKKKTQPLELDLPAEPQEEGVDLSPFLDRLPPHYRVVIHLFYYEDLSTAQISQYLHVKESTVRMRLTRARNMLRDKIPYDFE</sequence>
<dbReference type="Pfam" id="PF08281">
    <property type="entry name" value="Sigma70_r4_2"/>
    <property type="match status" value="1"/>
</dbReference>
<dbReference type="InterPro" id="IPR013249">
    <property type="entry name" value="RNA_pol_sigma70_r4_t2"/>
</dbReference>
<proteinExistence type="inferred from homology"/>
<dbReference type="EMBL" id="JACRSQ010000010">
    <property type="protein sequence ID" value="MBC8543565.1"/>
    <property type="molecule type" value="Genomic_DNA"/>
</dbReference>
<evidence type="ECO:0000313" key="8">
    <source>
        <dbReference type="Proteomes" id="UP000657006"/>
    </source>
</evidence>
<dbReference type="NCBIfam" id="TIGR02937">
    <property type="entry name" value="sigma70-ECF"/>
    <property type="match status" value="1"/>
</dbReference>
<evidence type="ECO:0000256" key="4">
    <source>
        <dbReference type="ARBA" id="ARBA00023163"/>
    </source>
</evidence>
<dbReference type="AlphaFoldDB" id="A0A926DQW8"/>
<dbReference type="SUPFAM" id="SSF88659">
    <property type="entry name" value="Sigma3 and sigma4 domains of RNA polymerase sigma factors"/>
    <property type="match status" value="1"/>
</dbReference>
<dbReference type="PANTHER" id="PTHR43133">
    <property type="entry name" value="RNA POLYMERASE ECF-TYPE SIGMA FACTO"/>
    <property type="match status" value="1"/>
</dbReference>
<organism evidence="7 8">
    <name type="scientific">Bianquea renquensis</name>
    <dbReference type="NCBI Taxonomy" id="2763661"/>
    <lineage>
        <taxon>Bacteria</taxon>
        <taxon>Bacillati</taxon>
        <taxon>Bacillota</taxon>
        <taxon>Clostridia</taxon>
        <taxon>Eubacteriales</taxon>
        <taxon>Bianqueaceae</taxon>
        <taxon>Bianquea</taxon>
    </lineage>
</organism>
<name>A0A926DQW8_9FIRM</name>
<keyword evidence="8" id="KW-1185">Reference proteome</keyword>
<dbReference type="InterPro" id="IPR013325">
    <property type="entry name" value="RNA_pol_sigma_r2"/>
</dbReference>